<evidence type="ECO:0000259" key="3">
    <source>
        <dbReference type="Pfam" id="PF13640"/>
    </source>
</evidence>
<dbReference type="PANTHER" id="PTHR10869">
    <property type="entry name" value="PROLYL 4-HYDROXYLASE ALPHA SUBUNIT"/>
    <property type="match status" value="1"/>
</dbReference>
<dbReference type="EMBL" id="CP090167">
    <property type="protein sequence ID" value="UJO18080.1"/>
    <property type="molecule type" value="Genomic_DNA"/>
</dbReference>
<evidence type="ECO:0000256" key="1">
    <source>
        <dbReference type="ARBA" id="ARBA00022723"/>
    </source>
</evidence>
<accession>A0A9Q8LIF4</accession>
<sequence length="134" mass="15167">MIEHLQVTRYLRSQHFGPHYDWLQDDVDRGNRETTFFATLEANCTSCGTYFPNLIYHWDYEDSRWCRIVDCSEKDGLTVNPIAGSALFWVNLHADGMGDERMLHAGLPVPDGSKTGLNIWTTRELVGGTEGSVA</sequence>
<dbReference type="GO" id="GO:0046872">
    <property type="term" value="F:metal ion binding"/>
    <property type="evidence" value="ECO:0007669"/>
    <property type="project" value="UniProtKB-KW"/>
</dbReference>
<reference evidence="4" key="1">
    <citation type="submission" date="2021-12" db="EMBL/GenBank/DDBJ databases">
        <authorList>
            <person name="Zaccaron A."/>
            <person name="Stergiopoulos I."/>
        </authorList>
    </citation>
    <scope>NUCLEOTIDE SEQUENCE</scope>
    <source>
        <strain evidence="4">Race5_Kim</strain>
    </source>
</reference>
<keyword evidence="1" id="KW-0479">Metal-binding</keyword>
<keyword evidence="5" id="KW-1185">Reference proteome</keyword>
<dbReference type="OrthoDB" id="420380at2759"/>
<dbReference type="PANTHER" id="PTHR10869:SF242">
    <property type="entry name" value="PROLYL 4-HYDROXYLASE ALPHA SUBUNIT DOMAIN-CONTAINING PROTEIN"/>
    <property type="match status" value="1"/>
</dbReference>
<dbReference type="Proteomes" id="UP000756132">
    <property type="component" value="Chromosome 5"/>
</dbReference>
<name>A0A9Q8LIF4_PASFU</name>
<dbReference type="GO" id="GO:0005783">
    <property type="term" value="C:endoplasmic reticulum"/>
    <property type="evidence" value="ECO:0007669"/>
    <property type="project" value="TreeGrafter"/>
</dbReference>
<reference evidence="4" key="2">
    <citation type="journal article" date="2022" name="Microb. Genom.">
        <title>A chromosome-scale genome assembly of the tomato pathogen Cladosporium fulvum reveals a compartmentalized genome architecture and the presence of a dispensable chromosome.</title>
        <authorList>
            <person name="Zaccaron A.Z."/>
            <person name="Chen L.H."/>
            <person name="Samaras A."/>
            <person name="Stergiopoulos I."/>
        </authorList>
    </citation>
    <scope>NUCLEOTIDE SEQUENCE</scope>
    <source>
        <strain evidence="4">Race5_Kim</strain>
    </source>
</reference>
<dbReference type="InterPro" id="IPR045054">
    <property type="entry name" value="P4HA-like"/>
</dbReference>
<dbReference type="KEGG" id="ffu:CLAFUR5_05913"/>
<dbReference type="GeneID" id="71985791"/>
<protein>
    <submittedName>
        <fullName evidence="4">Prolyl 4-hydroxylase 4</fullName>
    </submittedName>
</protein>
<dbReference type="AlphaFoldDB" id="A0A9Q8LIF4"/>
<dbReference type="RefSeq" id="XP_047762446.1">
    <property type="nucleotide sequence ID" value="XM_047905061.1"/>
</dbReference>
<feature type="domain" description="Prolyl 4-hydroxylase alpha subunit Fe(2+) 2OG dioxygenase" evidence="3">
    <location>
        <begin position="5"/>
        <end position="121"/>
    </location>
</feature>
<evidence type="ECO:0000313" key="5">
    <source>
        <dbReference type="Proteomes" id="UP000756132"/>
    </source>
</evidence>
<evidence type="ECO:0000256" key="2">
    <source>
        <dbReference type="ARBA" id="ARBA00023004"/>
    </source>
</evidence>
<keyword evidence="2" id="KW-0408">Iron</keyword>
<dbReference type="InterPro" id="IPR044862">
    <property type="entry name" value="Pro_4_hyd_alph_FE2OG_OXY"/>
</dbReference>
<evidence type="ECO:0000313" key="4">
    <source>
        <dbReference type="EMBL" id="UJO18080.1"/>
    </source>
</evidence>
<dbReference type="GO" id="GO:0004656">
    <property type="term" value="F:procollagen-proline 4-dioxygenase activity"/>
    <property type="evidence" value="ECO:0007669"/>
    <property type="project" value="TreeGrafter"/>
</dbReference>
<proteinExistence type="predicted"/>
<organism evidence="4 5">
    <name type="scientific">Passalora fulva</name>
    <name type="common">Tomato leaf mold</name>
    <name type="synonym">Cladosporium fulvum</name>
    <dbReference type="NCBI Taxonomy" id="5499"/>
    <lineage>
        <taxon>Eukaryota</taxon>
        <taxon>Fungi</taxon>
        <taxon>Dikarya</taxon>
        <taxon>Ascomycota</taxon>
        <taxon>Pezizomycotina</taxon>
        <taxon>Dothideomycetes</taxon>
        <taxon>Dothideomycetidae</taxon>
        <taxon>Mycosphaerellales</taxon>
        <taxon>Mycosphaerellaceae</taxon>
        <taxon>Fulvia</taxon>
    </lineage>
</organism>
<gene>
    <name evidence="4" type="ORF">CLAFUR5_05913</name>
</gene>
<dbReference type="Pfam" id="PF13640">
    <property type="entry name" value="2OG-FeII_Oxy_3"/>
    <property type="match status" value="1"/>
</dbReference>
<dbReference type="OMA" id="DEVDSCE"/>
<dbReference type="Gene3D" id="2.60.120.620">
    <property type="entry name" value="q2cbj1_9rhob like domain"/>
    <property type="match status" value="1"/>
</dbReference>